<dbReference type="SUPFAM" id="SSF47413">
    <property type="entry name" value="lambda repressor-like DNA-binding domains"/>
    <property type="match status" value="1"/>
</dbReference>
<name>A0A3A9A5D9_9FIRM</name>
<gene>
    <name evidence="3" type="ORF">D7V94_22065</name>
</gene>
<organism evidence="3 4">
    <name type="scientific">Parablautia intestinalis</name>
    <dbReference type="NCBI Taxonomy" id="2320100"/>
    <lineage>
        <taxon>Bacteria</taxon>
        <taxon>Bacillati</taxon>
        <taxon>Bacillota</taxon>
        <taxon>Clostridia</taxon>
        <taxon>Lachnospirales</taxon>
        <taxon>Lachnospiraceae</taxon>
        <taxon>Parablautia</taxon>
    </lineage>
</organism>
<feature type="domain" description="HTH cro/C1-type" evidence="2">
    <location>
        <begin position="12"/>
        <end position="66"/>
    </location>
</feature>
<dbReference type="PANTHER" id="PTHR46558:SF11">
    <property type="entry name" value="HTH-TYPE TRANSCRIPTIONAL REGULATOR XRE"/>
    <property type="match status" value="1"/>
</dbReference>
<comment type="caution">
    <text evidence="3">The sequence shown here is derived from an EMBL/GenBank/DDBJ whole genome shotgun (WGS) entry which is preliminary data.</text>
</comment>
<dbReference type="EMBL" id="RAYQ01000053">
    <property type="protein sequence ID" value="RKI86940.1"/>
    <property type="molecule type" value="Genomic_DNA"/>
</dbReference>
<dbReference type="Proteomes" id="UP000280696">
    <property type="component" value="Unassembled WGS sequence"/>
</dbReference>
<evidence type="ECO:0000256" key="1">
    <source>
        <dbReference type="ARBA" id="ARBA00023125"/>
    </source>
</evidence>
<dbReference type="PROSITE" id="PS50943">
    <property type="entry name" value="HTH_CROC1"/>
    <property type="match status" value="1"/>
</dbReference>
<evidence type="ECO:0000259" key="2">
    <source>
        <dbReference type="PROSITE" id="PS50943"/>
    </source>
</evidence>
<dbReference type="GO" id="GO:0003677">
    <property type="term" value="F:DNA binding"/>
    <property type="evidence" value="ECO:0007669"/>
    <property type="project" value="UniProtKB-KW"/>
</dbReference>
<protein>
    <submittedName>
        <fullName evidence="3">XRE family transcriptional regulator</fullName>
    </submittedName>
</protein>
<dbReference type="Gene3D" id="1.10.260.40">
    <property type="entry name" value="lambda repressor-like DNA-binding domains"/>
    <property type="match status" value="1"/>
</dbReference>
<evidence type="ECO:0000313" key="4">
    <source>
        <dbReference type="Proteomes" id="UP000280696"/>
    </source>
</evidence>
<dbReference type="InterPro" id="IPR001387">
    <property type="entry name" value="Cro/C1-type_HTH"/>
</dbReference>
<reference evidence="3 4" key="1">
    <citation type="submission" date="2018-09" db="EMBL/GenBank/DDBJ databases">
        <title>Murine metabolic-syndrome-specific gut microbial biobank.</title>
        <authorList>
            <person name="Liu C."/>
        </authorList>
    </citation>
    <scope>NUCLEOTIDE SEQUENCE [LARGE SCALE GENOMIC DNA]</scope>
    <source>
        <strain evidence="3 4">0.1xD8-82</strain>
    </source>
</reference>
<dbReference type="RefSeq" id="WP_120472417.1">
    <property type="nucleotide sequence ID" value="NZ_RAYQ01000053.1"/>
</dbReference>
<sequence length="99" mass="11602">MEISYWVIGDNIRRMRMEKGMTQEELAEKALLSPKGIQKVEAGRSGMYMETFIRIAKALNVSLNILAGMDEMEEWEKIKWEAFYIISRESFKFCVNVKN</sequence>
<dbReference type="PANTHER" id="PTHR46558">
    <property type="entry name" value="TRACRIPTIONAL REGULATORY PROTEIN-RELATED-RELATED"/>
    <property type="match status" value="1"/>
</dbReference>
<accession>A0A3A9A5D9</accession>
<dbReference type="Pfam" id="PF01381">
    <property type="entry name" value="HTH_3"/>
    <property type="match status" value="1"/>
</dbReference>
<dbReference type="InterPro" id="IPR010982">
    <property type="entry name" value="Lambda_DNA-bd_dom_sf"/>
</dbReference>
<keyword evidence="1" id="KW-0238">DNA-binding</keyword>
<dbReference type="AlphaFoldDB" id="A0A3A9A5D9"/>
<dbReference type="SMART" id="SM00530">
    <property type="entry name" value="HTH_XRE"/>
    <property type="match status" value="1"/>
</dbReference>
<dbReference type="OrthoDB" id="9815697at2"/>
<keyword evidence="4" id="KW-1185">Reference proteome</keyword>
<evidence type="ECO:0000313" key="3">
    <source>
        <dbReference type="EMBL" id="RKI86940.1"/>
    </source>
</evidence>
<proteinExistence type="predicted"/>
<dbReference type="CDD" id="cd00093">
    <property type="entry name" value="HTH_XRE"/>
    <property type="match status" value="1"/>
</dbReference>